<dbReference type="AlphaFoldDB" id="A0A7H9B2K4"/>
<dbReference type="Proteomes" id="UP000509704">
    <property type="component" value="Chromosome 4"/>
</dbReference>
<name>A0A7H9B2K4_ZYGMR</name>
<sequence>MRLRRKRSIRSLNRTLVFTIVFAVFFFRAQLIFHIANIIFHPQTSEYQGGLIDDIQFIKCYRWFRQCQSLIRPLSSADRNLAAWARVSKNLSEETSYAIESGVLYDTYVYVHRWKKSSNSQPMTDLAISKDPLTVPLRVLSEVQKLIQSRDSSAFHKHIYQQEPSIWERFSPWNHKSKGEIHLLGEDWQYKGGGIWCKYESRNDPLVDIEVYLGAGFVESRPQWKEVISEYFRPYVKSNKYIPLSITKKVKSLSEPEVEPFDDSLRLKLPMTHDRSFKILQITDVHFRCSDDGTILLNEFQTVNFIINILDREVPDLVVITGDFLDGLKSFDYQACILKLVQPMIRKGISYAFSFGEADYSLYATETQITAFISRLPFCMNKWSSLNNHMAIDIKLNSGSDIVLYVLDSFKSVEPFFIERERLSLPKYSLAFRSLPIKEYRPEGSFPLIGQYNERFALESSLKIDSNLGDILKRFKIMAMSCGYEHNNDCCLKSNDEIWLCYGGSSGVGLGKMFDMPANVRVFNIDDDKGEITSWKRNFISVDSVYDYQYIRSVQ</sequence>
<dbReference type="SUPFAM" id="SSF56300">
    <property type="entry name" value="Metallo-dependent phosphatases"/>
    <property type="match status" value="1"/>
</dbReference>
<dbReference type="GO" id="GO:0005737">
    <property type="term" value="C:cytoplasm"/>
    <property type="evidence" value="ECO:0007669"/>
    <property type="project" value="TreeGrafter"/>
</dbReference>
<dbReference type="InterPro" id="IPR004843">
    <property type="entry name" value="Calcineurin-like_PHP"/>
</dbReference>
<dbReference type="RefSeq" id="XP_037144445.1">
    <property type="nucleotide sequence ID" value="XM_037288550.1"/>
</dbReference>
<dbReference type="GeneID" id="59236441"/>
<gene>
    <name evidence="2" type="ORF">HG535_0D04250</name>
</gene>
<dbReference type="Pfam" id="PF00149">
    <property type="entry name" value="Metallophos"/>
    <property type="match status" value="1"/>
</dbReference>
<reference evidence="2 3" key="1">
    <citation type="submission" date="2020-07" db="EMBL/GenBank/DDBJ databases">
        <title>The yeast mating-type switching endonuclease HO is a domesticated member of an unorthodox homing genetic element family.</title>
        <authorList>
            <person name="Coughlan A.Y."/>
            <person name="Lombardi L."/>
            <person name="Braun-Galleani S."/>
            <person name="Martos A.R."/>
            <person name="Galeote V."/>
            <person name="Bigey F."/>
            <person name="Dequin S."/>
            <person name="Byrne K.P."/>
            <person name="Wolfe K.H."/>
        </authorList>
    </citation>
    <scope>NUCLEOTIDE SEQUENCE [LARGE SCALE GENOMIC DNA]</scope>
    <source>
        <strain evidence="2 3">NRRL Y-6702</strain>
    </source>
</reference>
<dbReference type="GO" id="GO:0004721">
    <property type="term" value="F:phosphoprotein phosphatase activity"/>
    <property type="evidence" value="ECO:0007669"/>
    <property type="project" value="TreeGrafter"/>
</dbReference>
<keyword evidence="3" id="KW-1185">Reference proteome</keyword>
<dbReference type="PANTHER" id="PTHR32440:SF0">
    <property type="entry name" value="PHOSPHATASE DCR2-RELATED"/>
    <property type="match status" value="1"/>
</dbReference>
<protein>
    <recommendedName>
        <fullName evidence="1">Calcineurin-like phosphoesterase domain-containing protein</fullName>
    </recommendedName>
</protein>
<feature type="domain" description="Calcineurin-like phosphoesterase" evidence="1">
    <location>
        <begin position="277"/>
        <end position="362"/>
    </location>
</feature>
<dbReference type="EMBL" id="CP058607">
    <property type="protein sequence ID" value="QLG72717.1"/>
    <property type="molecule type" value="Genomic_DNA"/>
</dbReference>
<accession>A0A7H9B2K4</accession>
<dbReference type="InterPro" id="IPR029052">
    <property type="entry name" value="Metallo-depent_PP-like"/>
</dbReference>
<evidence type="ECO:0000259" key="1">
    <source>
        <dbReference type="Pfam" id="PF00149"/>
    </source>
</evidence>
<organism evidence="2 3">
    <name type="scientific">Zygotorulaspora mrakii</name>
    <name type="common">Zygosaccharomyces mrakii</name>
    <dbReference type="NCBI Taxonomy" id="42260"/>
    <lineage>
        <taxon>Eukaryota</taxon>
        <taxon>Fungi</taxon>
        <taxon>Dikarya</taxon>
        <taxon>Ascomycota</taxon>
        <taxon>Saccharomycotina</taxon>
        <taxon>Saccharomycetes</taxon>
        <taxon>Saccharomycetales</taxon>
        <taxon>Saccharomycetaceae</taxon>
        <taxon>Zygotorulaspora</taxon>
    </lineage>
</organism>
<evidence type="ECO:0000313" key="2">
    <source>
        <dbReference type="EMBL" id="QLG72717.1"/>
    </source>
</evidence>
<proteinExistence type="predicted"/>
<dbReference type="KEGG" id="zmk:HG535_0D04250"/>
<dbReference type="OrthoDB" id="783096at2759"/>
<evidence type="ECO:0000313" key="3">
    <source>
        <dbReference type="Proteomes" id="UP000509704"/>
    </source>
</evidence>
<dbReference type="PANTHER" id="PTHR32440">
    <property type="entry name" value="PHOSPHATASE DCR2-RELATED-RELATED"/>
    <property type="match status" value="1"/>
</dbReference>
<dbReference type="Gene3D" id="3.60.21.10">
    <property type="match status" value="1"/>
</dbReference>